<dbReference type="HOGENOM" id="CLU_085016_0_0_11"/>
<organism evidence="1 2">
    <name type="scientific">Candidatus Protofrankia datiscae</name>
    <dbReference type="NCBI Taxonomy" id="2716812"/>
    <lineage>
        <taxon>Bacteria</taxon>
        <taxon>Bacillati</taxon>
        <taxon>Actinomycetota</taxon>
        <taxon>Actinomycetes</taxon>
        <taxon>Frankiales</taxon>
        <taxon>Frankiaceae</taxon>
        <taxon>Protofrankia</taxon>
    </lineage>
</organism>
<dbReference type="eggNOG" id="COG2890">
    <property type="taxonomic scope" value="Bacteria"/>
</dbReference>
<accession>F8B4V3</accession>
<gene>
    <name evidence="1" type="ordered locus">FsymDg_2732</name>
</gene>
<dbReference type="AlphaFoldDB" id="F8B4V3"/>
<dbReference type="Proteomes" id="UP000001549">
    <property type="component" value="Chromosome"/>
</dbReference>
<name>F8B4V3_9ACTN</name>
<proteinExistence type="predicted"/>
<dbReference type="EMBL" id="CP002801">
    <property type="protein sequence ID" value="AEH10076.1"/>
    <property type="molecule type" value="Genomic_DNA"/>
</dbReference>
<sequence length="241" mass="26281">MAFYDPVESSFYSWCVERLLSCAQLSPYTAAGVAELGAGTGIPLLEAVGRSETSARVRGFERDPDAFRSARRLTELKGPVNYTVQFGDFFRYASGATERCAVANPPYLPGQPRRPGAPDLYGGARGAEVTRRLLGCSFDLVMVMVASISDPLGVLAEATRRGYRLVDWVTRPIRFGPYCRDPEVWRRIQSLAAAGQAFFHQEGYLLAGVTWIRDHSRAYPPGRDSVVLAQVLSAGAVAVPA</sequence>
<dbReference type="CDD" id="cd02440">
    <property type="entry name" value="AdoMet_MTases"/>
    <property type="match status" value="1"/>
</dbReference>
<keyword evidence="2" id="KW-1185">Reference proteome</keyword>
<reference evidence="1 2" key="1">
    <citation type="submission" date="2011-05" db="EMBL/GenBank/DDBJ databases">
        <title>Complete sequence of chromosome of Frankia symbiont of Datisca glomerata.</title>
        <authorList>
            <consortium name="US DOE Joint Genome Institute"/>
            <person name="Lucas S."/>
            <person name="Han J."/>
            <person name="Lapidus A."/>
            <person name="Cheng J.-F."/>
            <person name="Goodwin L."/>
            <person name="Pitluck S."/>
            <person name="Peters L."/>
            <person name="Mikhailova N."/>
            <person name="Chertkov O."/>
            <person name="Teshima H."/>
            <person name="Han C."/>
            <person name="Tapia R."/>
            <person name="Land M."/>
            <person name="Hauser L."/>
            <person name="Kyrpides N."/>
            <person name="Ivanova N."/>
            <person name="Pagani I."/>
            <person name="Berry A."/>
            <person name="Pawlowski K."/>
            <person name="Persson T."/>
            <person name="Vanden Heuvel B."/>
            <person name="Benson D."/>
            <person name="Woyke T."/>
        </authorList>
    </citation>
    <scope>NUCLEOTIDE SEQUENCE [LARGE SCALE GENOMIC DNA]</scope>
    <source>
        <strain evidence="2">4085684</strain>
    </source>
</reference>
<dbReference type="RefSeq" id="WP_013873988.1">
    <property type="nucleotide sequence ID" value="NC_015656.1"/>
</dbReference>
<evidence type="ECO:0000313" key="1">
    <source>
        <dbReference type="EMBL" id="AEH10076.1"/>
    </source>
</evidence>
<dbReference type="STRING" id="656024.FsymDg_2732"/>
<evidence type="ECO:0000313" key="2">
    <source>
        <dbReference type="Proteomes" id="UP000001549"/>
    </source>
</evidence>
<dbReference type="SUPFAM" id="SSF53335">
    <property type="entry name" value="S-adenosyl-L-methionine-dependent methyltransferases"/>
    <property type="match status" value="1"/>
</dbReference>
<dbReference type="KEGG" id="fsy:FsymDg_2732"/>
<protein>
    <recommendedName>
        <fullName evidence="3">Methyltransferase</fullName>
    </recommendedName>
</protein>
<dbReference type="InterPro" id="IPR029063">
    <property type="entry name" value="SAM-dependent_MTases_sf"/>
</dbReference>
<evidence type="ECO:0008006" key="3">
    <source>
        <dbReference type="Google" id="ProtNLM"/>
    </source>
</evidence>
<dbReference type="Gene3D" id="3.40.50.150">
    <property type="entry name" value="Vaccinia Virus protein VP39"/>
    <property type="match status" value="1"/>
</dbReference>